<feature type="repeat" description="PPR" evidence="3">
    <location>
        <begin position="247"/>
        <end position="281"/>
    </location>
</feature>
<dbReference type="FunFam" id="1.25.40.10:FF:001027">
    <property type="entry name" value="Pentatricopeptide repeat-containing protein At5g44230"/>
    <property type="match status" value="1"/>
</dbReference>
<keyword evidence="6" id="KW-1185">Reference proteome</keyword>
<evidence type="ECO:0000313" key="5">
    <source>
        <dbReference type="EnsemblPlants" id="Kaladp0067s0100.1.v1.1.CDS.1"/>
    </source>
</evidence>
<dbReference type="InterPro" id="IPR046848">
    <property type="entry name" value="E_motif"/>
</dbReference>
<dbReference type="Gramene" id="Kaladp0067s0100.3.v1.1">
    <property type="protein sequence ID" value="Kaladp0067s0100.3.v1.1.CDS.1"/>
    <property type="gene ID" value="Kaladp0067s0100.v1.1"/>
</dbReference>
<feature type="repeat" description="PPR" evidence="3">
    <location>
        <begin position="185"/>
        <end position="219"/>
    </location>
</feature>
<keyword evidence="2" id="KW-0677">Repeat</keyword>
<dbReference type="GO" id="GO:0009451">
    <property type="term" value="P:RNA modification"/>
    <property type="evidence" value="ECO:0007669"/>
    <property type="project" value="InterPro"/>
</dbReference>
<dbReference type="PANTHER" id="PTHR47926">
    <property type="entry name" value="PENTATRICOPEPTIDE REPEAT-CONTAINING PROTEIN"/>
    <property type="match status" value="1"/>
</dbReference>
<dbReference type="Proteomes" id="UP000594263">
    <property type="component" value="Unplaced"/>
</dbReference>
<evidence type="ECO:0000256" key="3">
    <source>
        <dbReference type="PROSITE-ProRule" id="PRU00708"/>
    </source>
</evidence>
<name>A0A7N0UG98_KALFE</name>
<protein>
    <recommendedName>
        <fullName evidence="4">DYW domain-containing protein</fullName>
    </recommendedName>
</protein>
<accession>A0A7N0UG98</accession>
<dbReference type="InterPro" id="IPR032867">
    <property type="entry name" value="DYW_dom"/>
</dbReference>
<dbReference type="AlphaFoldDB" id="A0A7N0UG98"/>
<evidence type="ECO:0000313" key="6">
    <source>
        <dbReference type="Proteomes" id="UP000594263"/>
    </source>
</evidence>
<dbReference type="FunFam" id="1.25.40.10:FF:000184">
    <property type="entry name" value="Pentatricopeptide repeat-containing protein, chloroplastic"/>
    <property type="match status" value="1"/>
</dbReference>
<dbReference type="Pfam" id="PF01535">
    <property type="entry name" value="PPR"/>
    <property type="match status" value="2"/>
</dbReference>
<dbReference type="GO" id="GO:0003723">
    <property type="term" value="F:RNA binding"/>
    <property type="evidence" value="ECO:0007669"/>
    <property type="project" value="InterPro"/>
</dbReference>
<feature type="repeat" description="PPR" evidence="3">
    <location>
        <begin position="350"/>
        <end position="384"/>
    </location>
</feature>
<dbReference type="Pfam" id="PF20431">
    <property type="entry name" value="E_motif"/>
    <property type="match status" value="1"/>
</dbReference>
<dbReference type="Pfam" id="PF13041">
    <property type="entry name" value="PPR_2"/>
    <property type="match status" value="2"/>
</dbReference>
<dbReference type="InterPro" id="IPR002885">
    <property type="entry name" value="PPR_rpt"/>
</dbReference>
<dbReference type="EnsemblPlants" id="Kaladp0067s0100.2.v1.1">
    <property type="protein sequence ID" value="Kaladp0067s0100.2.v1.1.CDS.1"/>
    <property type="gene ID" value="Kaladp0067s0100.v1.1"/>
</dbReference>
<evidence type="ECO:0000259" key="4">
    <source>
        <dbReference type="Pfam" id="PF14432"/>
    </source>
</evidence>
<dbReference type="PANTHER" id="PTHR47926:SF523">
    <property type="entry name" value="DYW DOMAIN-CONTAINING PROTEIN"/>
    <property type="match status" value="1"/>
</dbReference>
<dbReference type="EnsemblPlants" id="Kaladp0067s0100.3.v1.1">
    <property type="protein sequence ID" value="Kaladp0067s0100.3.v1.1.CDS.1"/>
    <property type="gene ID" value="Kaladp0067s0100.v1.1"/>
</dbReference>
<feature type="repeat" description="PPR" evidence="3">
    <location>
        <begin position="319"/>
        <end position="349"/>
    </location>
</feature>
<dbReference type="InterPro" id="IPR011990">
    <property type="entry name" value="TPR-like_helical_dom_sf"/>
</dbReference>
<proteinExistence type="inferred from homology"/>
<dbReference type="EnsemblPlants" id="Kaladp0067s0100.4.v1.1">
    <property type="protein sequence ID" value="Kaladp0067s0100.4.v1.1.CDS.1"/>
    <property type="gene ID" value="Kaladp0067s0100.v1.1"/>
</dbReference>
<dbReference type="PROSITE" id="PS51375">
    <property type="entry name" value="PPR"/>
    <property type="match status" value="5"/>
</dbReference>
<reference evidence="5" key="1">
    <citation type="submission" date="2021-01" db="UniProtKB">
        <authorList>
            <consortium name="EnsemblPlants"/>
        </authorList>
    </citation>
    <scope>IDENTIFICATION</scope>
</reference>
<organism evidence="5 6">
    <name type="scientific">Kalanchoe fedtschenkoi</name>
    <name type="common">Lavender scallops</name>
    <name type="synonym">South American air plant</name>
    <dbReference type="NCBI Taxonomy" id="63787"/>
    <lineage>
        <taxon>Eukaryota</taxon>
        <taxon>Viridiplantae</taxon>
        <taxon>Streptophyta</taxon>
        <taxon>Embryophyta</taxon>
        <taxon>Tracheophyta</taxon>
        <taxon>Spermatophyta</taxon>
        <taxon>Magnoliopsida</taxon>
        <taxon>eudicotyledons</taxon>
        <taxon>Gunneridae</taxon>
        <taxon>Pentapetalae</taxon>
        <taxon>Saxifragales</taxon>
        <taxon>Crassulaceae</taxon>
        <taxon>Kalanchoe</taxon>
    </lineage>
</organism>
<dbReference type="InterPro" id="IPR046960">
    <property type="entry name" value="PPR_At4g14850-like_plant"/>
</dbReference>
<feature type="domain" description="DYW" evidence="4">
    <location>
        <begin position="566"/>
        <end position="658"/>
    </location>
</feature>
<dbReference type="NCBIfam" id="TIGR00756">
    <property type="entry name" value="PPR"/>
    <property type="match status" value="5"/>
</dbReference>
<comment type="similarity">
    <text evidence="1">Belongs to the PPR family. PCMP-H subfamily.</text>
</comment>
<sequence length="658" mass="72779">MAAVASSAKLVAERSAIYARRQFCSQEWVDAAEPFIPFSVKQERKLLESKLVSVLGECSGFSQVKQVHGFVFRRGFDQCCYVLAKLVRMVCKFSVPMDPYARFVLEGVRAPNPFLWTSIIRGYTLQGGEFLKEAILLYNCMRLEGVGPVSFTFCALFKACGATLDVNLGGSLHGQAVSIGGFSSDLYVGNTLIDMYVKCGFLEPARRVFDEMVDRDVISWTSLIVAYAKSGDMDAANELFGGMPSKDMVAWTAMVTGYAQNAKPKEALGLFEKMQNAGVKADEVTLVGAISACAQLGATKYANWIRDAAENLGFRHADNVVVGSALIDMYSKCGSVDEAYRIFQGMNERNVYSYSSMIAGFAMHGQPAAALQLFKDMLKTEIKPNGVTFIGVLTACSHTGMVKEGWQLFTEMRDVYRIEPTGDHYACMADLLSRAGHLDDVLELIKTMPMEPNGGVWGALLGASRIHGNPATAQVAANHLFEIEPNAIGNYVVLCNIYASAGYWDDVSRIRKLMAKKGMRKNPACSQVEAQNGIIHEFFAGDMRHPRTQEIKKALGDLYSRLEIDGYQPVLSSVPYDMDDEEKRRVLRSHSEKLALAFGLLSTQAGSTVRIMKNIRICEDCHSFMTKASQITGREIVIRDGLRFHHFRDGLCSCNNFW</sequence>
<feature type="repeat" description="PPR" evidence="3">
    <location>
        <begin position="112"/>
        <end position="148"/>
    </location>
</feature>
<dbReference type="Pfam" id="PF14432">
    <property type="entry name" value="DYW_deaminase"/>
    <property type="match status" value="1"/>
</dbReference>
<dbReference type="GO" id="GO:0008270">
    <property type="term" value="F:zinc ion binding"/>
    <property type="evidence" value="ECO:0007669"/>
    <property type="project" value="InterPro"/>
</dbReference>
<dbReference type="InterPro" id="IPR046849">
    <property type="entry name" value="E2_motif"/>
</dbReference>
<dbReference type="EnsemblPlants" id="Kaladp0067s0100.1.v1.1">
    <property type="protein sequence ID" value="Kaladp0067s0100.1.v1.1.CDS.1"/>
    <property type="gene ID" value="Kaladp0067s0100.v1.1"/>
</dbReference>
<dbReference type="Gramene" id="Kaladp0067s0100.4.v1.1">
    <property type="protein sequence ID" value="Kaladp0067s0100.4.v1.1.CDS.1"/>
    <property type="gene ID" value="Kaladp0067s0100.v1.1"/>
</dbReference>
<dbReference type="Gene3D" id="1.25.40.10">
    <property type="entry name" value="Tetratricopeptide repeat domain"/>
    <property type="match status" value="3"/>
</dbReference>
<dbReference type="OMA" id="GLDQSCY"/>
<evidence type="ECO:0000256" key="2">
    <source>
        <dbReference type="ARBA" id="ARBA00022737"/>
    </source>
</evidence>
<dbReference type="Gramene" id="Kaladp0067s0100.1.v1.1">
    <property type="protein sequence ID" value="Kaladp0067s0100.1.v1.1.CDS.1"/>
    <property type="gene ID" value="Kaladp0067s0100.v1.1"/>
</dbReference>
<evidence type="ECO:0000256" key="1">
    <source>
        <dbReference type="ARBA" id="ARBA00006643"/>
    </source>
</evidence>
<dbReference type="Pfam" id="PF20430">
    <property type="entry name" value="Eplus_motif"/>
    <property type="match status" value="1"/>
</dbReference>
<dbReference type="Gramene" id="Kaladp0067s0100.2.v1.1">
    <property type="protein sequence ID" value="Kaladp0067s0100.2.v1.1.CDS.1"/>
    <property type="gene ID" value="Kaladp0067s0100.v1.1"/>
</dbReference>